<dbReference type="Proteomes" id="UP000677126">
    <property type="component" value="Chromosome"/>
</dbReference>
<proteinExistence type="predicted"/>
<dbReference type="RefSeq" id="WP_213503432.1">
    <property type="nucleotide sequence ID" value="NZ_CP054856.1"/>
</dbReference>
<evidence type="ECO:0000256" key="2">
    <source>
        <dbReference type="ARBA" id="ARBA00022692"/>
    </source>
</evidence>
<keyword evidence="4 6" id="KW-0472">Membrane</keyword>
<dbReference type="Gene3D" id="1.20.1250.20">
    <property type="entry name" value="MFS general substrate transporter like domains"/>
    <property type="match status" value="1"/>
</dbReference>
<feature type="transmembrane region" description="Helical" evidence="6">
    <location>
        <begin position="175"/>
        <end position="195"/>
    </location>
</feature>
<feature type="transmembrane region" description="Helical" evidence="6">
    <location>
        <begin position="351"/>
        <end position="374"/>
    </location>
</feature>
<feature type="transmembrane region" description="Helical" evidence="6">
    <location>
        <begin position="264"/>
        <end position="284"/>
    </location>
</feature>
<name>A0ABX8E350_9SPHN</name>
<dbReference type="EMBL" id="CP054856">
    <property type="protein sequence ID" value="QVM83581.1"/>
    <property type="molecule type" value="Genomic_DNA"/>
</dbReference>
<feature type="transmembrane region" description="Helical" evidence="6">
    <location>
        <begin position="87"/>
        <end position="108"/>
    </location>
</feature>
<reference evidence="8 9" key="1">
    <citation type="journal article" date="2021" name="Int. J. Syst. Evol. Microbiol.">
        <title>Novosphingobium decolorationis sp. nov., an aniline blue-decolourizing bacterium isolated from East Pacific sediment.</title>
        <authorList>
            <person name="Chen X."/>
            <person name="Dong B."/>
            <person name="Chen T."/>
            <person name="Ren N."/>
            <person name="Wang J."/>
            <person name="Xu Y."/>
            <person name="Yang J."/>
            <person name="Zhu S."/>
            <person name="Chen J."/>
        </authorList>
    </citation>
    <scope>NUCLEOTIDE SEQUENCE [LARGE SCALE GENOMIC DNA]</scope>
    <source>
        <strain evidence="8 9">502str22</strain>
    </source>
</reference>
<dbReference type="Pfam" id="PF07690">
    <property type="entry name" value="MFS_1"/>
    <property type="match status" value="1"/>
</dbReference>
<protein>
    <submittedName>
        <fullName evidence="8">MFS transporter</fullName>
    </submittedName>
</protein>
<feature type="region of interest" description="Disordered" evidence="5">
    <location>
        <begin position="409"/>
        <end position="431"/>
    </location>
</feature>
<dbReference type="PANTHER" id="PTHR23508">
    <property type="entry name" value="CARBOXYLIC ACID TRANSPORTER PROTEIN HOMOLOG"/>
    <property type="match status" value="1"/>
</dbReference>
<evidence type="ECO:0000256" key="1">
    <source>
        <dbReference type="ARBA" id="ARBA00004141"/>
    </source>
</evidence>
<keyword evidence="3 6" id="KW-1133">Transmembrane helix</keyword>
<evidence type="ECO:0000256" key="3">
    <source>
        <dbReference type="ARBA" id="ARBA00022989"/>
    </source>
</evidence>
<feature type="transmembrane region" description="Helical" evidence="6">
    <location>
        <begin position="316"/>
        <end position="339"/>
    </location>
</feature>
<evidence type="ECO:0000256" key="5">
    <source>
        <dbReference type="SAM" id="MobiDB-lite"/>
    </source>
</evidence>
<gene>
    <name evidence="8" type="ORF">HT578_07640</name>
</gene>
<keyword evidence="2 6" id="KW-0812">Transmembrane</keyword>
<evidence type="ECO:0000313" key="9">
    <source>
        <dbReference type="Proteomes" id="UP000677126"/>
    </source>
</evidence>
<accession>A0ABX8E350</accession>
<keyword evidence="9" id="KW-1185">Reference proteome</keyword>
<dbReference type="SUPFAM" id="SSF103473">
    <property type="entry name" value="MFS general substrate transporter"/>
    <property type="match status" value="1"/>
</dbReference>
<evidence type="ECO:0000256" key="4">
    <source>
        <dbReference type="ARBA" id="ARBA00023136"/>
    </source>
</evidence>
<feature type="transmembrane region" description="Helical" evidence="6">
    <location>
        <begin position="223"/>
        <end position="244"/>
    </location>
</feature>
<sequence>MSATLLPDAAPALSARARWTSLILCGAVMLLDGYDLTAMPLAVPHLVQAYGHAPETFGLALSAVLLGLGLGAVGLAPLGDRFGRRRVILLVLPVLALATFGTATGQSVEAFTAWRLLTGLALGACLPNVTALSAELARPGRRASTMTIVSMAIPLGAAGSGLVVSPLVAAFGWQAIFILPGLVTLLLLGLLWLALSESPAVAGDVEEGAGSGAPLVQLLHRPIFYVTALICVLYGVNAAALYYINSWVPTVLPNAGFTLETAAHAVSLLQFGGMVIGLLLARMLDGGRVTVVLATSYGAIGLALLAFGLVPPTRLGWGILLLIAGGGISGVHVAILAVASGLVPPRLLSSLIGLAVAVARIGAIGGPLLGAAVIEGDVGAALFFAFAALPVALCLGLTMLLPVVRRAARPAPQSSESEKSRSPRQAVSVGR</sequence>
<feature type="transmembrane region" description="Helical" evidence="6">
    <location>
        <begin position="146"/>
        <end position="169"/>
    </location>
</feature>
<dbReference type="InterPro" id="IPR020846">
    <property type="entry name" value="MFS_dom"/>
</dbReference>
<dbReference type="PROSITE" id="PS00217">
    <property type="entry name" value="SUGAR_TRANSPORT_2"/>
    <property type="match status" value="1"/>
</dbReference>
<evidence type="ECO:0000259" key="7">
    <source>
        <dbReference type="PROSITE" id="PS50850"/>
    </source>
</evidence>
<feature type="transmembrane region" description="Helical" evidence="6">
    <location>
        <begin position="59"/>
        <end position="78"/>
    </location>
</feature>
<feature type="transmembrane region" description="Helical" evidence="6">
    <location>
        <begin position="114"/>
        <end position="134"/>
    </location>
</feature>
<dbReference type="InterPro" id="IPR011701">
    <property type="entry name" value="MFS"/>
</dbReference>
<dbReference type="InterPro" id="IPR005829">
    <property type="entry name" value="Sugar_transporter_CS"/>
</dbReference>
<organism evidence="8 9">
    <name type="scientific">Novosphingobium decolorationis</name>
    <dbReference type="NCBI Taxonomy" id="2698673"/>
    <lineage>
        <taxon>Bacteria</taxon>
        <taxon>Pseudomonadati</taxon>
        <taxon>Pseudomonadota</taxon>
        <taxon>Alphaproteobacteria</taxon>
        <taxon>Sphingomonadales</taxon>
        <taxon>Sphingomonadaceae</taxon>
        <taxon>Novosphingobium</taxon>
    </lineage>
</organism>
<feature type="domain" description="Major facilitator superfamily (MFS) profile" evidence="7">
    <location>
        <begin position="21"/>
        <end position="405"/>
    </location>
</feature>
<dbReference type="InterPro" id="IPR036259">
    <property type="entry name" value="MFS_trans_sf"/>
</dbReference>
<evidence type="ECO:0000313" key="8">
    <source>
        <dbReference type="EMBL" id="QVM83581.1"/>
    </source>
</evidence>
<dbReference type="PROSITE" id="PS50850">
    <property type="entry name" value="MFS"/>
    <property type="match status" value="1"/>
</dbReference>
<evidence type="ECO:0000256" key="6">
    <source>
        <dbReference type="SAM" id="Phobius"/>
    </source>
</evidence>
<feature type="transmembrane region" description="Helical" evidence="6">
    <location>
        <begin position="291"/>
        <end position="310"/>
    </location>
</feature>
<feature type="transmembrane region" description="Helical" evidence="6">
    <location>
        <begin position="380"/>
        <end position="404"/>
    </location>
</feature>
<dbReference type="PANTHER" id="PTHR23508:SF10">
    <property type="entry name" value="CARBOXYLIC ACID TRANSPORTER PROTEIN HOMOLOG"/>
    <property type="match status" value="1"/>
</dbReference>
<comment type="subcellular location">
    <subcellularLocation>
        <location evidence="1">Membrane</location>
        <topology evidence="1">Multi-pass membrane protein</topology>
    </subcellularLocation>
</comment>